<evidence type="ECO:0000313" key="3">
    <source>
        <dbReference type="Proteomes" id="UP000325440"/>
    </source>
</evidence>
<evidence type="ECO:0000313" key="2">
    <source>
        <dbReference type="EMBL" id="VVC26149.1"/>
    </source>
</evidence>
<dbReference type="Pfam" id="PF00078">
    <property type="entry name" value="RVT_1"/>
    <property type="match status" value="1"/>
</dbReference>
<dbReference type="EMBL" id="CABPRJ010000026">
    <property type="protein sequence ID" value="VVC26149.1"/>
    <property type="molecule type" value="Genomic_DNA"/>
</dbReference>
<dbReference type="Gene3D" id="3.30.70.270">
    <property type="match status" value="1"/>
</dbReference>
<name>A0A5E4M4D8_9HEMI</name>
<dbReference type="PANTHER" id="PTHR47027:SF29">
    <property type="entry name" value="C2H2-TYPE DOMAIN-CONTAINING PROTEIN"/>
    <property type="match status" value="1"/>
</dbReference>
<keyword evidence="2" id="KW-0548">Nucleotidyltransferase</keyword>
<keyword evidence="2" id="KW-0808">Transferase</keyword>
<sequence length="147" mass="17131">MEVNENHTLLAYADDIIILIEIKQDTVNSMSKLMKVCKHMGLVVNQEKIKKMYITREVRSAEEELDLQVDGMFFQQVHDFKYLGVNINNRNCMHNEINLHLKAGHGCYFAALHLFKSKLLSRKTEKTLYTMYLRPDLSRVLLVSPCI</sequence>
<reference evidence="2 3" key="1">
    <citation type="submission" date="2019-08" db="EMBL/GenBank/DDBJ databases">
        <authorList>
            <person name="Alioto T."/>
            <person name="Alioto T."/>
            <person name="Gomez Garrido J."/>
        </authorList>
    </citation>
    <scope>NUCLEOTIDE SEQUENCE [LARGE SCALE GENOMIC DNA]</scope>
</reference>
<proteinExistence type="predicted"/>
<accession>A0A5E4M4D8</accession>
<dbReference type="PROSITE" id="PS50878">
    <property type="entry name" value="RT_POL"/>
    <property type="match status" value="1"/>
</dbReference>
<dbReference type="InterPro" id="IPR043128">
    <property type="entry name" value="Rev_trsase/Diguanyl_cyclase"/>
</dbReference>
<dbReference type="PANTHER" id="PTHR47027">
    <property type="entry name" value="REVERSE TRANSCRIPTASE DOMAIN-CONTAINING PROTEIN"/>
    <property type="match status" value="1"/>
</dbReference>
<dbReference type="Proteomes" id="UP000325440">
    <property type="component" value="Unassembled WGS sequence"/>
</dbReference>
<protein>
    <submittedName>
        <fullName evidence="2">Reverse transcriptase domain</fullName>
    </submittedName>
</protein>
<evidence type="ECO:0000259" key="1">
    <source>
        <dbReference type="PROSITE" id="PS50878"/>
    </source>
</evidence>
<keyword evidence="2" id="KW-0695">RNA-directed DNA polymerase</keyword>
<feature type="domain" description="Reverse transcriptase" evidence="1">
    <location>
        <begin position="1"/>
        <end position="87"/>
    </location>
</feature>
<dbReference type="OrthoDB" id="6617084at2759"/>
<dbReference type="InterPro" id="IPR043502">
    <property type="entry name" value="DNA/RNA_pol_sf"/>
</dbReference>
<gene>
    <name evidence="2" type="ORF">CINCED_3A003869</name>
</gene>
<dbReference type="SUPFAM" id="SSF56672">
    <property type="entry name" value="DNA/RNA polymerases"/>
    <property type="match status" value="1"/>
</dbReference>
<dbReference type="AlphaFoldDB" id="A0A5E4M4D8"/>
<dbReference type="InterPro" id="IPR000477">
    <property type="entry name" value="RT_dom"/>
</dbReference>
<dbReference type="GO" id="GO:0003964">
    <property type="term" value="F:RNA-directed DNA polymerase activity"/>
    <property type="evidence" value="ECO:0007669"/>
    <property type="project" value="UniProtKB-KW"/>
</dbReference>
<organism evidence="2 3">
    <name type="scientific">Cinara cedri</name>
    <dbReference type="NCBI Taxonomy" id="506608"/>
    <lineage>
        <taxon>Eukaryota</taxon>
        <taxon>Metazoa</taxon>
        <taxon>Ecdysozoa</taxon>
        <taxon>Arthropoda</taxon>
        <taxon>Hexapoda</taxon>
        <taxon>Insecta</taxon>
        <taxon>Pterygota</taxon>
        <taxon>Neoptera</taxon>
        <taxon>Paraneoptera</taxon>
        <taxon>Hemiptera</taxon>
        <taxon>Sternorrhyncha</taxon>
        <taxon>Aphidomorpha</taxon>
        <taxon>Aphidoidea</taxon>
        <taxon>Aphididae</taxon>
        <taxon>Lachninae</taxon>
        <taxon>Cinara</taxon>
    </lineage>
</organism>
<keyword evidence="3" id="KW-1185">Reference proteome</keyword>